<feature type="domain" description="F-box" evidence="3">
    <location>
        <begin position="71"/>
        <end position="115"/>
    </location>
</feature>
<feature type="compositionally biased region" description="Low complexity" evidence="2">
    <location>
        <begin position="273"/>
        <end position="291"/>
    </location>
</feature>
<dbReference type="Pfam" id="PF06881">
    <property type="entry name" value="Elongin_A"/>
    <property type="match status" value="1"/>
</dbReference>
<dbReference type="Gene3D" id="6.10.250.3180">
    <property type="match status" value="1"/>
</dbReference>
<dbReference type="GO" id="GO:0070449">
    <property type="term" value="C:elongin complex"/>
    <property type="evidence" value="ECO:0007669"/>
    <property type="project" value="InterPro"/>
</dbReference>
<accession>A0AA38JPY1</accession>
<feature type="region of interest" description="Disordered" evidence="2">
    <location>
        <begin position="183"/>
        <end position="207"/>
    </location>
</feature>
<dbReference type="PROSITE" id="PS50181">
    <property type="entry name" value="FBOX"/>
    <property type="match status" value="1"/>
</dbReference>
<comment type="caution">
    <text evidence="4">The sequence shown here is derived from an EMBL/GenBank/DDBJ whole genome shotgun (WGS) entry which is preliminary data.</text>
</comment>
<organism evidence="4 5">
    <name type="scientific">Lentinula guzmanii</name>
    <dbReference type="NCBI Taxonomy" id="2804957"/>
    <lineage>
        <taxon>Eukaryota</taxon>
        <taxon>Fungi</taxon>
        <taxon>Dikarya</taxon>
        <taxon>Basidiomycota</taxon>
        <taxon>Agaricomycotina</taxon>
        <taxon>Agaricomycetes</taxon>
        <taxon>Agaricomycetidae</taxon>
        <taxon>Agaricales</taxon>
        <taxon>Marasmiineae</taxon>
        <taxon>Omphalotaceae</taxon>
        <taxon>Lentinula</taxon>
    </lineage>
</organism>
<feature type="compositionally biased region" description="Polar residues" evidence="2">
    <location>
        <begin position="244"/>
        <end position="271"/>
    </location>
</feature>
<feature type="compositionally biased region" description="Polar residues" evidence="2">
    <location>
        <begin position="298"/>
        <end position="307"/>
    </location>
</feature>
<proteinExistence type="predicted"/>
<dbReference type="InterPro" id="IPR051870">
    <property type="entry name" value="Elongin-A_domain"/>
</dbReference>
<evidence type="ECO:0000313" key="4">
    <source>
        <dbReference type="EMBL" id="KAJ3736069.1"/>
    </source>
</evidence>
<dbReference type="InterPro" id="IPR001810">
    <property type="entry name" value="F-box_dom"/>
</dbReference>
<dbReference type="Proteomes" id="UP001176059">
    <property type="component" value="Unassembled WGS sequence"/>
</dbReference>
<evidence type="ECO:0000256" key="1">
    <source>
        <dbReference type="ARBA" id="ARBA00021346"/>
    </source>
</evidence>
<keyword evidence="5" id="KW-1185">Reference proteome</keyword>
<evidence type="ECO:0000313" key="5">
    <source>
        <dbReference type="Proteomes" id="UP001176059"/>
    </source>
</evidence>
<evidence type="ECO:0000259" key="3">
    <source>
        <dbReference type="PROSITE" id="PS50181"/>
    </source>
</evidence>
<feature type="region of interest" description="Disordered" evidence="2">
    <location>
        <begin position="223"/>
        <end position="338"/>
    </location>
</feature>
<dbReference type="AlphaFoldDB" id="A0AA38JPY1"/>
<dbReference type="InterPro" id="IPR010684">
    <property type="entry name" value="RNA_pol_II_trans_fac_SIII_A"/>
</dbReference>
<evidence type="ECO:0000256" key="2">
    <source>
        <dbReference type="SAM" id="MobiDB-lite"/>
    </source>
</evidence>
<dbReference type="PANTHER" id="PTHR15141">
    <property type="entry name" value="TRANSCRIPTION ELONGATION FACTOR B POLYPEPTIDE 3"/>
    <property type="match status" value="1"/>
</dbReference>
<gene>
    <name evidence="4" type="ORF">DFJ43DRAFT_697506</name>
</gene>
<dbReference type="PANTHER" id="PTHR15141:SF76">
    <property type="entry name" value="TRANSCRIPTION ELONGATION FACTOR B POLYPEPTIDE 3"/>
    <property type="match status" value="1"/>
</dbReference>
<feature type="compositionally biased region" description="Low complexity" evidence="2">
    <location>
        <begin position="321"/>
        <end position="332"/>
    </location>
</feature>
<protein>
    <recommendedName>
        <fullName evidence="1">Elongin-A</fullName>
    </recommendedName>
</protein>
<sequence length="357" mass="40347">MWQSSRSLHFSRAHTSFASPVLTLRRITLGGLPTHFLMPTEHDSFGCNNNRRIQSLVQLCQRVAGNHIESISSVGELPFTLVQPILERCSAEQLLRLEDASPHLKNDTEELWRSLCRRTYSAMMERLEDGTDAVPDSWRTHFFILREAEARRLEEVGFRIRSQRLEADERKKEREVKFTERLPPPKRQRTGWNMPTQPRSLFQKTRSEASRLQKNMYNTRMIPPMLKGKDYRPTGSIASPPLLAQTSYSNRVTVKTVTRRPSSTAAGSSEPDTLPSKTPSPLKPTTSTSSTWKAETRSLLSSSNGTLTIPKKDTPKNAQISSSEKVASPSKSFPVAKRDPMASLFVPKHRAYSQLAG</sequence>
<dbReference type="GO" id="GO:0006368">
    <property type="term" value="P:transcription elongation by RNA polymerase II"/>
    <property type="evidence" value="ECO:0007669"/>
    <property type="project" value="InterPro"/>
</dbReference>
<reference evidence="4" key="2">
    <citation type="journal article" date="2023" name="Proc. Natl. Acad. Sci. U.S.A.">
        <title>A global phylogenomic analysis of the shiitake genus Lentinula.</title>
        <authorList>
            <person name="Sierra-Patev S."/>
            <person name="Min B."/>
            <person name="Naranjo-Ortiz M."/>
            <person name="Looney B."/>
            <person name="Konkel Z."/>
            <person name="Slot J.C."/>
            <person name="Sakamoto Y."/>
            <person name="Steenwyk J.L."/>
            <person name="Rokas A."/>
            <person name="Carro J."/>
            <person name="Camarero S."/>
            <person name="Ferreira P."/>
            <person name="Molpeceres G."/>
            <person name="Ruiz-Duenas F.J."/>
            <person name="Serrano A."/>
            <person name="Henrissat B."/>
            <person name="Drula E."/>
            <person name="Hughes K.W."/>
            <person name="Mata J.L."/>
            <person name="Ishikawa N.K."/>
            <person name="Vargas-Isla R."/>
            <person name="Ushijima S."/>
            <person name="Smith C.A."/>
            <person name="Donoghue J."/>
            <person name="Ahrendt S."/>
            <person name="Andreopoulos W."/>
            <person name="He G."/>
            <person name="LaButti K."/>
            <person name="Lipzen A."/>
            <person name="Ng V."/>
            <person name="Riley R."/>
            <person name="Sandor L."/>
            <person name="Barry K."/>
            <person name="Martinez A.T."/>
            <person name="Xiao Y."/>
            <person name="Gibbons J.G."/>
            <person name="Terashima K."/>
            <person name="Grigoriev I.V."/>
            <person name="Hibbett D."/>
        </authorList>
    </citation>
    <scope>NUCLEOTIDE SEQUENCE</scope>
    <source>
        <strain evidence="4">ET3784</strain>
    </source>
</reference>
<dbReference type="EMBL" id="JANVFO010000006">
    <property type="protein sequence ID" value="KAJ3736069.1"/>
    <property type="molecule type" value="Genomic_DNA"/>
</dbReference>
<name>A0AA38JPY1_9AGAR</name>
<feature type="compositionally biased region" description="Polar residues" evidence="2">
    <location>
        <begin position="190"/>
        <end position="204"/>
    </location>
</feature>
<reference evidence="4" key="1">
    <citation type="submission" date="2022-08" db="EMBL/GenBank/DDBJ databases">
        <authorList>
            <consortium name="DOE Joint Genome Institute"/>
            <person name="Min B."/>
            <person name="Sierra-Patev S."/>
            <person name="Naranjo-Ortiz M."/>
            <person name="Looney B."/>
            <person name="Konkel Z."/>
            <person name="Slot J.C."/>
            <person name="Sakamoto Y."/>
            <person name="Steenwyk J.L."/>
            <person name="Rokas A."/>
            <person name="Carro J."/>
            <person name="Camarero S."/>
            <person name="Ferreira P."/>
            <person name="Molpeceres G."/>
            <person name="Ruiz-duenas F.J."/>
            <person name="Serrano A."/>
            <person name="Henrissat B."/>
            <person name="Drula E."/>
            <person name="Hughes K.W."/>
            <person name="Mata J.L."/>
            <person name="Ishikawa N.K."/>
            <person name="Vargas-Isla R."/>
            <person name="Ushijima S."/>
            <person name="Smith C.A."/>
            <person name="Ahrendt S."/>
            <person name="Andreopoulos W."/>
            <person name="He G."/>
            <person name="LaButti K."/>
            <person name="Lipzen A."/>
            <person name="Ng V."/>
            <person name="Riley R."/>
            <person name="Sandor L."/>
            <person name="Barry K."/>
            <person name="Martinez A.T."/>
            <person name="Xiao Y."/>
            <person name="Gibbons J.G."/>
            <person name="Terashima K."/>
            <person name="Hibbett D.S."/>
            <person name="Grigoriev I.V."/>
        </authorList>
    </citation>
    <scope>NUCLEOTIDE SEQUENCE</scope>
    <source>
        <strain evidence="4">ET3784</strain>
    </source>
</reference>